<dbReference type="STRING" id="44933.SAMN05660971_00708"/>
<dbReference type="PANTHER" id="PTHR32385">
    <property type="entry name" value="MANNOSYL PHOSPHORYLINOSITOL CERAMIDE SYNTHASE"/>
    <property type="match status" value="1"/>
</dbReference>
<keyword evidence="5" id="KW-1185">Reference proteome</keyword>
<organism evidence="3 4">
    <name type="scientific">Halomonas cupida</name>
    <dbReference type="NCBI Taxonomy" id="44933"/>
    <lineage>
        <taxon>Bacteria</taxon>
        <taxon>Pseudomonadati</taxon>
        <taxon>Pseudomonadota</taxon>
        <taxon>Gammaproteobacteria</taxon>
        <taxon>Oceanospirillales</taxon>
        <taxon>Halomonadaceae</taxon>
        <taxon>Halomonas</taxon>
    </lineage>
</organism>
<dbReference type="GO" id="GO:0051999">
    <property type="term" value="P:mannosyl-inositol phosphorylceramide biosynthetic process"/>
    <property type="evidence" value="ECO:0007669"/>
    <property type="project" value="TreeGrafter"/>
</dbReference>
<dbReference type="EMBL" id="FRCA01000001">
    <property type="protein sequence ID" value="SHL48341.1"/>
    <property type="molecule type" value="Genomic_DNA"/>
</dbReference>
<proteinExistence type="predicted"/>
<dbReference type="Gene3D" id="3.90.550.20">
    <property type="match status" value="1"/>
</dbReference>
<evidence type="ECO:0000256" key="1">
    <source>
        <dbReference type="ARBA" id="ARBA00022679"/>
    </source>
</evidence>
<dbReference type="RefSeq" id="WP_143166178.1">
    <property type="nucleotide sequence ID" value="NZ_BJXU01000004.1"/>
</dbReference>
<dbReference type="Proteomes" id="UP000321726">
    <property type="component" value="Unassembled WGS sequence"/>
</dbReference>
<dbReference type="SUPFAM" id="SSF48452">
    <property type="entry name" value="TPR-like"/>
    <property type="match status" value="1"/>
</dbReference>
<sequence length="787" mass="87343">MDDALVQGRLSDEAGEQKRAFQDARRAMSDGDPDRVEKLLGHTVRAGSTHPGVWRLWVRSAFNQGRVAVARMRAEQAVKARPRDPEFVVLAAQMQAAVGRPGQALGRLDRVISRWPGDFRPRLLKLNLLQRLGRKAAALRALGELRKRWFDQPAVVMAAAQFYRSHGRIRAAKAVLDYLLVEHPDHQQACIVRLTLDSNLVNEGDPSPVSALLTQTVNEAELSTVEAVELLQALKLTADPELSPACISALDRLSDITDQLSEHDKLTLFTQAERFGHSAAAHRALDGILNNGPRRVPVALALFRKAMASVGSDQADAVASRLLQYIPEAQKDSLAAEFSLHVDGPQAALESLLKVRRKRRSPRDALKLARLLRFARADLGLRYLRFCRKFWPNDNEIRLLHARLLMEMGQPDSALTELSSPGPAAKRNIFAHVRAHSLVESGQLHAARAELDKASAYGAAQGIVGMRLRTLISLGREEEARELVKEEQQRGWQSRISSGHFSTSLHGGQLSDLELYRMERASLPSGDHDDWLASRYIYAASVIIERHSEDGPLRNDSGQKRIPRQVFQYWNDPTPPPEVVDIMDSWSSLPGVKHVRFDSESASNFLRETFGADYERAFHLANNIAEGADLLRLCYLRHHGGLYVDADDRLYGDLDALIPADVGMVCFREPFNILANNVIAAVPEHPAIVLASEMAVEALLARDNENTWSKTGPGMLSRAVASYLASTTPTESADKVAILPNYVLRRQVQIHIQLPHKKTRGYWNAANTTGVDMSPFFTSASSQMAMS</sequence>
<keyword evidence="1 3" id="KW-0808">Transferase</keyword>
<gene>
    <name evidence="2" type="ORF">HCU01_01420</name>
    <name evidence="3" type="ORF">SAMN05660971_00708</name>
</gene>
<dbReference type="InterPro" id="IPR051706">
    <property type="entry name" value="Glycosyltransferase_domain"/>
</dbReference>
<accession>A0A1M7B048</accession>
<dbReference type="EMBL" id="BJXU01000004">
    <property type="protein sequence ID" value="GEN22193.1"/>
    <property type="molecule type" value="Genomic_DNA"/>
</dbReference>
<dbReference type="GO" id="GO:0016020">
    <property type="term" value="C:membrane"/>
    <property type="evidence" value="ECO:0007669"/>
    <property type="project" value="GOC"/>
</dbReference>
<evidence type="ECO:0000313" key="3">
    <source>
        <dbReference type="EMBL" id="SHL48341.1"/>
    </source>
</evidence>
<dbReference type="Pfam" id="PF04488">
    <property type="entry name" value="Gly_transf_sug"/>
    <property type="match status" value="1"/>
</dbReference>
<evidence type="ECO:0000313" key="2">
    <source>
        <dbReference type="EMBL" id="GEN22193.1"/>
    </source>
</evidence>
<evidence type="ECO:0000313" key="5">
    <source>
        <dbReference type="Proteomes" id="UP000321726"/>
    </source>
</evidence>
<name>A0A1M7B048_9GAMM</name>
<dbReference type="InterPro" id="IPR011990">
    <property type="entry name" value="TPR-like_helical_dom_sf"/>
</dbReference>
<dbReference type="AlphaFoldDB" id="A0A1M7B048"/>
<dbReference type="PANTHER" id="PTHR32385:SF15">
    <property type="entry name" value="INOSITOL PHOSPHOCERAMIDE MANNOSYLTRANSFERASE 1"/>
    <property type="match status" value="1"/>
</dbReference>
<dbReference type="SUPFAM" id="SSF53448">
    <property type="entry name" value="Nucleotide-diphospho-sugar transferases"/>
    <property type="match status" value="1"/>
</dbReference>
<dbReference type="InterPro" id="IPR029044">
    <property type="entry name" value="Nucleotide-diphossugar_trans"/>
</dbReference>
<evidence type="ECO:0000313" key="4">
    <source>
        <dbReference type="Proteomes" id="UP000184123"/>
    </source>
</evidence>
<dbReference type="GO" id="GO:0000030">
    <property type="term" value="F:mannosyltransferase activity"/>
    <property type="evidence" value="ECO:0007669"/>
    <property type="project" value="TreeGrafter"/>
</dbReference>
<dbReference type="OrthoDB" id="146908at2"/>
<dbReference type="InterPro" id="IPR007577">
    <property type="entry name" value="GlycoTrfase_DXD_sugar-bd_CS"/>
</dbReference>
<dbReference type="Proteomes" id="UP000184123">
    <property type="component" value="Unassembled WGS sequence"/>
</dbReference>
<reference evidence="3 4" key="1">
    <citation type="submission" date="2016-11" db="EMBL/GenBank/DDBJ databases">
        <authorList>
            <person name="Jaros S."/>
            <person name="Januszkiewicz K."/>
            <person name="Wedrychowicz H."/>
        </authorList>
    </citation>
    <scope>NUCLEOTIDE SEQUENCE [LARGE SCALE GENOMIC DNA]</scope>
    <source>
        <strain evidence="3 4">DSM 4740</strain>
    </source>
</reference>
<protein>
    <submittedName>
        <fullName evidence="3">Glycosyltransferase sugar-binding region containing DXD motif-containing protein</fullName>
    </submittedName>
</protein>
<dbReference type="Gene3D" id="1.25.40.10">
    <property type="entry name" value="Tetratricopeptide repeat domain"/>
    <property type="match status" value="1"/>
</dbReference>
<reference evidence="2 5" key="2">
    <citation type="submission" date="2019-07" db="EMBL/GenBank/DDBJ databases">
        <title>Whole genome shotgun sequence of Halomonas cupida NBRC 102219.</title>
        <authorList>
            <person name="Hosoyama A."/>
            <person name="Uohara A."/>
            <person name="Ohji S."/>
            <person name="Ichikawa N."/>
        </authorList>
    </citation>
    <scope>NUCLEOTIDE SEQUENCE [LARGE SCALE GENOMIC DNA]</scope>
    <source>
        <strain evidence="2 5">NBRC 102219</strain>
    </source>
</reference>